<dbReference type="Gene3D" id="6.10.340.10">
    <property type="match status" value="1"/>
</dbReference>
<dbReference type="Gene3D" id="1.10.287.130">
    <property type="match status" value="1"/>
</dbReference>
<dbReference type="SMART" id="SM00304">
    <property type="entry name" value="HAMP"/>
    <property type="match status" value="1"/>
</dbReference>
<reference evidence="15 16" key="1">
    <citation type="submission" date="2018-12" db="EMBL/GenBank/DDBJ databases">
        <title>Draft genome sequence of Embleya hyalina NBRC 13850T.</title>
        <authorList>
            <person name="Komaki H."/>
            <person name="Hosoyama A."/>
            <person name="Kimura A."/>
            <person name="Ichikawa N."/>
            <person name="Tamura T."/>
        </authorList>
    </citation>
    <scope>NUCLEOTIDE SEQUENCE [LARGE SCALE GENOMIC DNA]</scope>
    <source>
        <strain evidence="15 16">NBRC 13850</strain>
    </source>
</reference>
<feature type="compositionally biased region" description="Pro residues" evidence="11">
    <location>
        <begin position="54"/>
        <end position="78"/>
    </location>
</feature>
<keyword evidence="7" id="KW-0418">Kinase</keyword>
<feature type="compositionally biased region" description="Low complexity" evidence="11">
    <location>
        <begin position="1"/>
        <end position="20"/>
    </location>
</feature>
<keyword evidence="10 12" id="KW-0472">Membrane</keyword>
<dbReference type="GO" id="GO:0005886">
    <property type="term" value="C:plasma membrane"/>
    <property type="evidence" value="ECO:0007669"/>
    <property type="project" value="UniProtKB-SubCell"/>
</dbReference>
<comment type="catalytic activity">
    <reaction evidence="1">
        <text>ATP + protein L-histidine = ADP + protein N-phospho-L-histidine.</text>
        <dbReference type="EC" id="2.7.13.3"/>
    </reaction>
</comment>
<comment type="caution">
    <text evidence="15">The sequence shown here is derived from an EMBL/GenBank/DDBJ whole genome shotgun (WGS) entry which is preliminary data.</text>
</comment>
<dbReference type="InterPro" id="IPR036097">
    <property type="entry name" value="HisK_dim/P_sf"/>
</dbReference>
<keyword evidence="9" id="KW-0902">Two-component regulatory system</keyword>
<dbReference type="InterPro" id="IPR003594">
    <property type="entry name" value="HATPase_dom"/>
</dbReference>
<feature type="domain" description="HAMP" evidence="14">
    <location>
        <begin position="233"/>
        <end position="286"/>
    </location>
</feature>
<name>A0A401YZI7_9ACTN</name>
<keyword evidence="8 12" id="KW-1133">Transmembrane helix</keyword>
<dbReference type="EMBL" id="BIFH01000036">
    <property type="protein sequence ID" value="GCD99993.1"/>
    <property type="molecule type" value="Genomic_DNA"/>
</dbReference>
<dbReference type="SUPFAM" id="SSF47384">
    <property type="entry name" value="Homodimeric domain of signal transducing histidine kinase"/>
    <property type="match status" value="1"/>
</dbReference>
<feature type="transmembrane region" description="Helical" evidence="12">
    <location>
        <begin position="138"/>
        <end position="159"/>
    </location>
</feature>
<evidence type="ECO:0000256" key="9">
    <source>
        <dbReference type="ARBA" id="ARBA00023012"/>
    </source>
</evidence>
<feature type="transmembrane region" description="Helical" evidence="12">
    <location>
        <begin position="214"/>
        <end position="232"/>
    </location>
</feature>
<dbReference type="Gene3D" id="3.30.565.10">
    <property type="entry name" value="Histidine kinase-like ATPase, C-terminal domain"/>
    <property type="match status" value="1"/>
</dbReference>
<evidence type="ECO:0000256" key="4">
    <source>
        <dbReference type="ARBA" id="ARBA00022553"/>
    </source>
</evidence>
<evidence type="ECO:0000313" key="16">
    <source>
        <dbReference type="Proteomes" id="UP000286931"/>
    </source>
</evidence>
<dbReference type="OrthoDB" id="9786919at2"/>
<keyword evidence="16" id="KW-1185">Reference proteome</keyword>
<dbReference type="InterPro" id="IPR004358">
    <property type="entry name" value="Sig_transdc_His_kin-like_C"/>
</dbReference>
<dbReference type="CDD" id="cd06225">
    <property type="entry name" value="HAMP"/>
    <property type="match status" value="1"/>
</dbReference>
<keyword evidence="5" id="KW-0808">Transferase</keyword>
<accession>A0A401YZI7</accession>
<evidence type="ECO:0000256" key="5">
    <source>
        <dbReference type="ARBA" id="ARBA00022679"/>
    </source>
</evidence>
<dbReference type="SUPFAM" id="SSF55874">
    <property type="entry name" value="ATPase domain of HSP90 chaperone/DNA topoisomerase II/histidine kinase"/>
    <property type="match status" value="1"/>
</dbReference>
<gene>
    <name evidence="15" type="primary">cutS</name>
    <name evidence="15" type="ORF">EHYA_07717</name>
</gene>
<dbReference type="SUPFAM" id="SSF158472">
    <property type="entry name" value="HAMP domain-like"/>
    <property type="match status" value="1"/>
</dbReference>
<keyword evidence="4" id="KW-0597">Phosphoprotein</keyword>
<comment type="subcellular location">
    <subcellularLocation>
        <location evidence="2">Cell membrane</location>
    </subcellularLocation>
</comment>
<dbReference type="Proteomes" id="UP000286931">
    <property type="component" value="Unassembled WGS sequence"/>
</dbReference>
<dbReference type="PANTHER" id="PTHR45436:SF5">
    <property type="entry name" value="SENSOR HISTIDINE KINASE TRCS"/>
    <property type="match status" value="1"/>
</dbReference>
<dbReference type="PRINTS" id="PR00344">
    <property type="entry name" value="BCTRLSENSOR"/>
</dbReference>
<protein>
    <recommendedName>
        <fullName evidence="3">histidine kinase</fullName>
        <ecNumber evidence="3">2.7.13.3</ecNumber>
    </recommendedName>
</protein>
<dbReference type="Pfam" id="PF02518">
    <property type="entry name" value="HATPase_c"/>
    <property type="match status" value="1"/>
</dbReference>
<evidence type="ECO:0000259" key="13">
    <source>
        <dbReference type="PROSITE" id="PS50109"/>
    </source>
</evidence>
<evidence type="ECO:0000256" key="7">
    <source>
        <dbReference type="ARBA" id="ARBA00022777"/>
    </source>
</evidence>
<dbReference type="AlphaFoldDB" id="A0A401YZI7"/>
<dbReference type="Pfam" id="PF00512">
    <property type="entry name" value="HisKA"/>
    <property type="match status" value="1"/>
</dbReference>
<feature type="compositionally biased region" description="Low complexity" evidence="11">
    <location>
        <begin position="27"/>
        <end position="53"/>
    </location>
</feature>
<evidence type="ECO:0000313" key="15">
    <source>
        <dbReference type="EMBL" id="GCD99993.1"/>
    </source>
</evidence>
<evidence type="ECO:0000256" key="10">
    <source>
        <dbReference type="ARBA" id="ARBA00023136"/>
    </source>
</evidence>
<dbReference type="SMART" id="SM00387">
    <property type="entry name" value="HATPase_c"/>
    <property type="match status" value="1"/>
</dbReference>
<feature type="region of interest" description="Disordered" evidence="11">
    <location>
        <begin position="1"/>
        <end position="106"/>
    </location>
</feature>
<dbReference type="GO" id="GO:0000155">
    <property type="term" value="F:phosphorelay sensor kinase activity"/>
    <property type="evidence" value="ECO:0007669"/>
    <property type="project" value="InterPro"/>
</dbReference>
<proteinExistence type="predicted"/>
<keyword evidence="6 12" id="KW-0812">Transmembrane</keyword>
<dbReference type="Pfam" id="PF00672">
    <property type="entry name" value="HAMP"/>
    <property type="match status" value="1"/>
</dbReference>
<dbReference type="CDD" id="cd00082">
    <property type="entry name" value="HisKA"/>
    <property type="match status" value="1"/>
</dbReference>
<sequence>MNDSSRAVPAEAGPAATPAKAAPPAPTSGSTAAPAPGASTAPAPASAKSAAPRSGPPPRPGRPPQPPRPSAPPSAPPRPNREPAREAGRDPQRPTAGGRRLILGRDADDAAEMSRLSRMAPSQIPDLLRSTIKMRLTALYGGMFLIAGVLLLGTVYLLVRQSLNEGRLNLSLAPNTLMTINGVPMTPEQFEQWQTLQQIHQRDAALNSLLQQSLLALLLLSVIAFGFGYVMAGRVLRPLGRITSIAREVAGSNLHRRIDLEGPDDEFKELADTFDDMLDRLDRSLESQRKFVANASHELRTPLAINRTLLEVALGDPEASVELKQLGKTLLATNERSEGLIEGLLLLARSDNELTERKPVDLAEVARRAVDQTGAEAADREVTLHDELGPAVLQGNGVLLERVAMNLIQNAVRYNRVGGTVDISTESGAGVAVLTVTNTGPVVPGYEVDNMFEPFRRLRTERIASDKGVGLGLSIVRSIVRAHGGWIEVEPREEGGLMMRIGFPIG</sequence>
<dbReference type="InterPro" id="IPR003660">
    <property type="entry name" value="HAMP_dom"/>
</dbReference>
<evidence type="ECO:0000256" key="1">
    <source>
        <dbReference type="ARBA" id="ARBA00000085"/>
    </source>
</evidence>
<dbReference type="PANTHER" id="PTHR45436">
    <property type="entry name" value="SENSOR HISTIDINE KINASE YKOH"/>
    <property type="match status" value="1"/>
</dbReference>
<dbReference type="EC" id="2.7.13.3" evidence="3"/>
<dbReference type="InterPro" id="IPR005467">
    <property type="entry name" value="His_kinase_dom"/>
</dbReference>
<evidence type="ECO:0000256" key="11">
    <source>
        <dbReference type="SAM" id="MobiDB-lite"/>
    </source>
</evidence>
<dbReference type="RefSeq" id="WP_126641747.1">
    <property type="nucleotide sequence ID" value="NZ_BIFH01000036.1"/>
</dbReference>
<dbReference type="PROSITE" id="PS50109">
    <property type="entry name" value="HIS_KIN"/>
    <property type="match status" value="1"/>
</dbReference>
<dbReference type="InterPro" id="IPR003661">
    <property type="entry name" value="HisK_dim/P_dom"/>
</dbReference>
<evidence type="ECO:0000256" key="3">
    <source>
        <dbReference type="ARBA" id="ARBA00012438"/>
    </source>
</evidence>
<dbReference type="InterPro" id="IPR036890">
    <property type="entry name" value="HATPase_C_sf"/>
</dbReference>
<evidence type="ECO:0000256" key="12">
    <source>
        <dbReference type="SAM" id="Phobius"/>
    </source>
</evidence>
<evidence type="ECO:0000256" key="6">
    <source>
        <dbReference type="ARBA" id="ARBA00022692"/>
    </source>
</evidence>
<dbReference type="InterPro" id="IPR050428">
    <property type="entry name" value="TCS_sensor_his_kinase"/>
</dbReference>
<evidence type="ECO:0000259" key="14">
    <source>
        <dbReference type="PROSITE" id="PS50885"/>
    </source>
</evidence>
<feature type="domain" description="Histidine kinase" evidence="13">
    <location>
        <begin position="294"/>
        <end position="506"/>
    </location>
</feature>
<evidence type="ECO:0000256" key="2">
    <source>
        <dbReference type="ARBA" id="ARBA00004236"/>
    </source>
</evidence>
<dbReference type="PROSITE" id="PS50885">
    <property type="entry name" value="HAMP"/>
    <property type="match status" value="1"/>
</dbReference>
<evidence type="ECO:0000256" key="8">
    <source>
        <dbReference type="ARBA" id="ARBA00022989"/>
    </source>
</evidence>
<feature type="compositionally biased region" description="Basic and acidic residues" evidence="11">
    <location>
        <begin position="79"/>
        <end position="92"/>
    </location>
</feature>
<dbReference type="CDD" id="cd00075">
    <property type="entry name" value="HATPase"/>
    <property type="match status" value="1"/>
</dbReference>
<organism evidence="15 16">
    <name type="scientific">Embleya hyalina</name>
    <dbReference type="NCBI Taxonomy" id="516124"/>
    <lineage>
        <taxon>Bacteria</taxon>
        <taxon>Bacillati</taxon>
        <taxon>Actinomycetota</taxon>
        <taxon>Actinomycetes</taxon>
        <taxon>Kitasatosporales</taxon>
        <taxon>Streptomycetaceae</taxon>
        <taxon>Embleya</taxon>
    </lineage>
</organism>
<dbReference type="SMART" id="SM00388">
    <property type="entry name" value="HisKA"/>
    <property type="match status" value="1"/>
</dbReference>